<accession>A0A0A9F210</accession>
<dbReference type="AlphaFoldDB" id="A0A0A9F210"/>
<sequence length="66" mass="7260">MRARQVPDDGHRAQGVRRNGAGRGRHEHARVQCHAARLLEGWGRRARGGAHDKDGRGWCALGSVLL</sequence>
<name>A0A0A9F210_ARUDO</name>
<protein>
    <submittedName>
        <fullName evidence="2">Uncharacterized protein</fullName>
    </submittedName>
</protein>
<dbReference type="EMBL" id="GBRH01192642">
    <property type="protein sequence ID" value="JAE05254.1"/>
    <property type="molecule type" value="Transcribed_RNA"/>
</dbReference>
<evidence type="ECO:0000256" key="1">
    <source>
        <dbReference type="SAM" id="MobiDB-lite"/>
    </source>
</evidence>
<organism evidence="2">
    <name type="scientific">Arundo donax</name>
    <name type="common">Giant reed</name>
    <name type="synonym">Donax arundinaceus</name>
    <dbReference type="NCBI Taxonomy" id="35708"/>
    <lineage>
        <taxon>Eukaryota</taxon>
        <taxon>Viridiplantae</taxon>
        <taxon>Streptophyta</taxon>
        <taxon>Embryophyta</taxon>
        <taxon>Tracheophyta</taxon>
        <taxon>Spermatophyta</taxon>
        <taxon>Magnoliopsida</taxon>
        <taxon>Liliopsida</taxon>
        <taxon>Poales</taxon>
        <taxon>Poaceae</taxon>
        <taxon>PACMAD clade</taxon>
        <taxon>Arundinoideae</taxon>
        <taxon>Arundineae</taxon>
        <taxon>Arundo</taxon>
    </lineage>
</organism>
<proteinExistence type="predicted"/>
<feature type="region of interest" description="Disordered" evidence="1">
    <location>
        <begin position="1"/>
        <end position="30"/>
    </location>
</feature>
<evidence type="ECO:0000313" key="2">
    <source>
        <dbReference type="EMBL" id="JAE05254.1"/>
    </source>
</evidence>
<feature type="compositionally biased region" description="Basic and acidic residues" evidence="1">
    <location>
        <begin position="1"/>
        <end position="12"/>
    </location>
</feature>
<reference evidence="2" key="2">
    <citation type="journal article" date="2015" name="Data Brief">
        <title>Shoot transcriptome of the giant reed, Arundo donax.</title>
        <authorList>
            <person name="Barrero R.A."/>
            <person name="Guerrero F.D."/>
            <person name="Moolhuijzen P."/>
            <person name="Goolsby J.A."/>
            <person name="Tidwell J."/>
            <person name="Bellgard S.E."/>
            <person name="Bellgard M.I."/>
        </authorList>
    </citation>
    <scope>NUCLEOTIDE SEQUENCE</scope>
    <source>
        <tissue evidence="2">Shoot tissue taken approximately 20 cm above the soil surface</tissue>
    </source>
</reference>
<reference evidence="2" key="1">
    <citation type="submission" date="2014-09" db="EMBL/GenBank/DDBJ databases">
        <authorList>
            <person name="Magalhaes I.L.F."/>
            <person name="Oliveira U."/>
            <person name="Santos F.R."/>
            <person name="Vidigal T.H.D.A."/>
            <person name="Brescovit A.D."/>
            <person name="Santos A.J."/>
        </authorList>
    </citation>
    <scope>NUCLEOTIDE SEQUENCE</scope>
    <source>
        <tissue evidence="2">Shoot tissue taken approximately 20 cm above the soil surface</tissue>
    </source>
</reference>